<organism evidence="2 3">
    <name type="scientific">Grimontia indica</name>
    <dbReference type="NCBI Taxonomy" id="1056512"/>
    <lineage>
        <taxon>Bacteria</taxon>
        <taxon>Pseudomonadati</taxon>
        <taxon>Pseudomonadota</taxon>
        <taxon>Gammaproteobacteria</taxon>
        <taxon>Vibrionales</taxon>
        <taxon>Vibrionaceae</taxon>
        <taxon>Grimontia</taxon>
    </lineage>
</organism>
<keyword evidence="3" id="KW-1185">Reference proteome</keyword>
<accession>R1IKS3</accession>
<evidence type="ECO:0000313" key="2">
    <source>
        <dbReference type="EMBL" id="EOD81326.1"/>
    </source>
</evidence>
<reference evidence="2 3" key="1">
    <citation type="journal article" date="2014" name="PLoS ONE">
        <title>Grimontia indica AK16(T), sp. nov., Isolated from a Seawater Sample Reports the Presence of Pathogenic Genes Similar to Vibrio Genus.</title>
        <authorList>
            <person name="Singh A."/>
            <person name="Vaidya B."/>
            <person name="Khatri I."/>
            <person name="Srinivas T.N."/>
            <person name="Subramanian S."/>
            <person name="Korpole S."/>
            <person name="Pinnaka A.K."/>
        </authorList>
    </citation>
    <scope>NUCLEOTIDE SEQUENCE [LARGE SCALE GENOMIC DNA]</scope>
    <source>
        <strain evidence="2 3">AK16</strain>
    </source>
</reference>
<proteinExistence type="predicted"/>
<sequence>MLSSHLFHFAMVHEKFAQSGDIVTGLLPLFSPILEGKEGLEFDPVSFCDDVRNMYGIKMHPYVAEDLSEKLVENGVLAIEKSRGKSEKIVIATVPVVQDKNLKSNVQSILETYENFSKPILEKRRLMSSSINFPNAFTSRLARVDSFAEVVSSSENSVDCALDYTFVRFVEHINRKGGKLKTSLDKLYSGSLLSEVVLSIQDPAIDEQSIAGKLFYIDMPVLLNVLGLNDEYSVECSRKLISLISDQGGVVTTTRQYIEEAETAISLSLENYKQRGRRTTSLDRYLFKHSDHVLQARLARNKVKGLLSDSHQFVLDDLRTNISGHLQSVRAVELRDYIASALHWYKKDVARTNDAEAVAYVVARHNYNSIRNVAESTTFLITPNEQLVSAANRVLYSLETFEKHEMTPLLTEKKLAMMLWVTSGGKGEDVSSLTLISSCTRAMEMHRDISENMQRFIKNLPEEKVKQYEDVICNDRALYCLLDEVGFDDSEVPLDEAEQYLQQARDRYHQEQKDFKASHKAVIEEATFAAANAIEHRNKAISAVKEKANESLVKDKKNAELQSKVQSLTEQFEKKDQLQKHLASANESLENRVDALESAQITASKANNEKISQLEKESVKQVKEGKNEVKNQVYSSIKKVMELFIVGLLMIAFYHLSTLALKEPITNEYFTLTPKLISFLTAALPLICTWKFPDFLFGWFVKGACTRLVRLLLRDREFLPTEG</sequence>
<gene>
    <name evidence="2" type="ORF">D515_04227</name>
</gene>
<dbReference type="Proteomes" id="UP000011223">
    <property type="component" value="Unassembled WGS sequence"/>
</dbReference>
<dbReference type="RefSeq" id="WP_002535980.1">
    <property type="nucleotide sequence ID" value="NZ_ANFM02000006.1"/>
</dbReference>
<dbReference type="EMBL" id="ANFM02000006">
    <property type="protein sequence ID" value="EOD81326.1"/>
    <property type="molecule type" value="Genomic_DNA"/>
</dbReference>
<evidence type="ECO:0000313" key="3">
    <source>
        <dbReference type="Proteomes" id="UP000011223"/>
    </source>
</evidence>
<keyword evidence="1" id="KW-0175">Coiled coil</keyword>
<name>R1IKS3_9GAMM</name>
<comment type="caution">
    <text evidence="2">The sequence shown here is derived from an EMBL/GenBank/DDBJ whole genome shotgun (WGS) entry which is preliminary data.</text>
</comment>
<dbReference type="AlphaFoldDB" id="R1IKS3"/>
<protein>
    <submittedName>
        <fullName evidence="2">Uncharacterized protein</fullName>
    </submittedName>
</protein>
<feature type="coiled-coil region" evidence="1">
    <location>
        <begin position="558"/>
        <end position="599"/>
    </location>
</feature>
<evidence type="ECO:0000256" key="1">
    <source>
        <dbReference type="SAM" id="Coils"/>
    </source>
</evidence>